<keyword evidence="2" id="KW-1185">Reference proteome</keyword>
<evidence type="ECO:0000313" key="2">
    <source>
        <dbReference type="Proteomes" id="UP000567179"/>
    </source>
</evidence>
<sequence>MRWASSGPKAPVLLIYIWHRPPHQDQTPTTLTDSTYGQMTTEFAYLPLTLFDGMCVQTGIILGWLVEGHIDVHLLEAALNRLVRKWPLLGGRMEQTNDGQLRVKVPLCDNYPMDYAPFILTSSTSTKPITAYLQLPIPPFSDVLPDELFIQRGGVSGAPKSPKEWVKNSLPLTYWHVTHFDSGHSCIGVTFSHGLLDGMGVAALVHALEAESLGREWPIPGELKPELNANQMLAFLDRHCSPGSEPSLDRKKVDSSLESDDVNMDDYRVISVLGVWSIICMLMWHLWQQVWHGTHKCLILIPQKAYEELVRETRAAMDDENEGGKLRLSTGDVLTAWIYKTIYSNEDRGSAHYTTQLSNQASLRMFAPFGSLADYPHNCFVPIPYPVFTIAELQAIPLHTLATRLARARGSLSIAHAVHVYDLLQDAVASRRKGINSFRAVMACNIEANENLVMSNMSIARIVDINWSGITRAEEGKTTGKTVCRYKKVFTRSQVLVGNMVTIAGRRADGSLVVDVVLAKRKMKALKDAVNLLIRKSGGGY</sequence>
<dbReference type="Proteomes" id="UP000567179">
    <property type="component" value="Unassembled WGS sequence"/>
</dbReference>
<dbReference type="AlphaFoldDB" id="A0A8H5EWY6"/>
<name>A0A8H5EWY6_9AGAR</name>
<dbReference type="EMBL" id="JAACJJ010000043">
    <property type="protein sequence ID" value="KAF5315342.1"/>
    <property type="molecule type" value="Genomic_DNA"/>
</dbReference>
<dbReference type="OrthoDB" id="21502at2759"/>
<comment type="caution">
    <text evidence="1">The sequence shown here is derived from an EMBL/GenBank/DDBJ whole genome shotgun (WGS) entry which is preliminary data.</text>
</comment>
<protein>
    <submittedName>
        <fullName evidence="1">Uncharacterized protein</fullName>
    </submittedName>
</protein>
<reference evidence="1 2" key="1">
    <citation type="journal article" date="2020" name="ISME J.">
        <title>Uncovering the hidden diversity of litter-decomposition mechanisms in mushroom-forming fungi.</title>
        <authorList>
            <person name="Floudas D."/>
            <person name="Bentzer J."/>
            <person name="Ahren D."/>
            <person name="Johansson T."/>
            <person name="Persson P."/>
            <person name="Tunlid A."/>
        </authorList>
    </citation>
    <scope>NUCLEOTIDE SEQUENCE [LARGE SCALE GENOMIC DNA]</scope>
    <source>
        <strain evidence="1 2">CBS 101986</strain>
    </source>
</reference>
<dbReference type="InterPro" id="IPR023213">
    <property type="entry name" value="CAT-like_dom_sf"/>
</dbReference>
<proteinExistence type="predicted"/>
<evidence type="ECO:0000313" key="1">
    <source>
        <dbReference type="EMBL" id="KAF5315342.1"/>
    </source>
</evidence>
<gene>
    <name evidence="1" type="ORF">D9619_007487</name>
</gene>
<dbReference type="SUPFAM" id="SSF52777">
    <property type="entry name" value="CoA-dependent acyltransferases"/>
    <property type="match status" value="1"/>
</dbReference>
<organism evidence="1 2">
    <name type="scientific">Psilocybe cf. subviscida</name>
    <dbReference type="NCBI Taxonomy" id="2480587"/>
    <lineage>
        <taxon>Eukaryota</taxon>
        <taxon>Fungi</taxon>
        <taxon>Dikarya</taxon>
        <taxon>Basidiomycota</taxon>
        <taxon>Agaricomycotina</taxon>
        <taxon>Agaricomycetes</taxon>
        <taxon>Agaricomycetidae</taxon>
        <taxon>Agaricales</taxon>
        <taxon>Agaricineae</taxon>
        <taxon>Strophariaceae</taxon>
        <taxon>Psilocybe</taxon>
    </lineage>
</organism>
<dbReference type="Gene3D" id="3.30.559.10">
    <property type="entry name" value="Chloramphenicol acetyltransferase-like domain"/>
    <property type="match status" value="2"/>
</dbReference>
<accession>A0A8H5EWY6</accession>